<dbReference type="AlphaFoldDB" id="A0A376B503"/>
<keyword evidence="10 15" id="KW-0460">Magnesium</keyword>
<evidence type="ECO:0000256" key="1">
    <source>
        <dbReference type="ARBA" id="ARBA00004173"/>
    </source>
</evidence>
<dbReference type="GO" id="GO:0005739">
    <property type="term" value="C:mitochondrion"/>
    <property type="evidence" value="ECO:0007669"/>
    <property type="project" value="UniProtKB-SubCell"/>
</dbReference>
<dbReference type="PANTHER" id="PTHR11081:SF9">
    <property type="entry name" value="FLAP ENDONUCLEASE 1"/>
    <property type="match status" value="1"/>
</dbReference>
<feature type="compositionally biased region" description="Polar residues" evidence="17">
    <location>
        <begin position="368"/>
        <end position="381"/>
    </location>
</feature>
<dbReference type="OrthoDB" id="1937206at2759"/>
<dbReference type="InterPro" id="IPR006085">
    <property type="entry name" value="XPG_DNA_repair_N"/>
</dbReference>
<dbReference type="InterPro" id="IPR006086">
    <property type="entry name" value="XPG-I_dom"/>
</dbReference>
<dbReference type="InterPro" id="IPR006084">
    <property type="entry name" value="XPG/Rad2"/>
</dbReference>
<evidence type="ECO:0000256" key="17">
    <source>
        <dbReference type="SAM" id="MobiDB-lite"/>
    </source>
</evidence>
<dbReference type="SUPFAM" id="SSF88723">
    <property type="entry name" value="PIN domain-like"/>
    <property type="match status" value="1"/>
</dbReference>
<keyword evidence="7 15" id="KW-0227">DNA damage</keyword>
<dbReference type="SMART" id="SM00484">
    <property type="entry name" value="XPGI"/>
    <property type="match status" value="1"/>
</dbReference>
<dbReference type="FunFam" id="1.10.150.20:FF:000009">
    <property type="entry name" value="Flap endonuclease 1"/>
    <property type="match status" value="1"/>
</dbReference>
<keyword evidence="8 15" id="KW-0378">Hydrolase</keyword>
<evidence type="ECO:0000259" key="18">
    <source>
        <dbReference type="SMART" id="SM00484"/>
    </source>
</evidence>
<name>A0A376B503_9ASCO</name>
<evidence type="ECO:0000256" key="9">
    <source>
        <dbReference type="ARBA" id="ARBA00022839"/>
    </source>
</evidence>
<feature type="compositionally biased region" description="Basic residues" evidence="17">
    <location>
        <begin position="382"/>
        <end position="393"/>
    </location>
</feature>
<dbReference type="FunFam" id="3.40.50.1010:FF:000003">
    <property type="entry name" value="Flap endonuclease 1"/>
    <property type="match status" value="1"/>
</dbReference>
<dbReference type="PANTHER" id="PTHR11081">
    <property type="entry name" value="FLAP ENDONUCLEASE FAMILY MEMBER"/>
    <property type="match status" value="1"/>
</dbReference>
<reference evidence="21" key="1">
    <citation type="submission" date="2018-06" db="EMBL/GenBank/DDBJ databases">
        <authorList>
            <person name="Guldener U."/>
        </authorList>
    </citation>
    <scope>NUCLEOTIDE SEQUENCE [LARGE SCALE GENOMIC DNA]</scope>
    <source>
        <strain evidence="21">UTAD17</strain>
    </source>
</reference>
<dbReference type="GO" id="GO:0006284">
    <property type="term" value="P:base-excision repair"/>
    <property type="evidence" value="ECO:0007669"/>
    <property type="project" value="UniProtKB-UniRule"/>
</dbReference>
<evidence type="ECO:0000256" key="4">
    <source>
        <dbReference type="ARBA" id="ARBA00022722"/>
    </source>
</evidence>
<evidence type="ECO:0000256" key="7">
    <source>
        <dbReference type="ARBA" id="ARBA00022763"/>
    </source>
</evidence>
<dbReference type="Gene3D" id="1.10.150.20">
    <property type="entry name" value="5' to 3' exonuclease, C-terminal subdomain"/>
    <property type="match status" value="1"/>
</dbReference>
<dbReference type="GO" id="GO:0005654">
    <property type="term" value="C:nucleoplasm"/>
    <property type="evidence" value="ECO:0007669"/>
    <property type="project" value="UniProtKB-SubCell"/>
</dbReference>
<keyword evidence="5 15" id="KW-0479">Metal-binding</keyword>
<feature type="region of interest" description="Disordered" evidence="17">
    <location>
        <begin position="367"/>
        <end position="393"/>
    </location>
</feature>
<dbReference type="InterPro" id="IPR029060">
    <property type="entry name" value="PIN-like_dom_sf"/>
</dbReference>
<comment type="similarity">
    <text evidence="14 15">Belongs to the XPG/RAD2 endonuclease family. FEN1 subfamily.</text>
</comment>
<evidence type="ECO:0000256" key="5">
    <source>
        <dbReference type="ARBA" id="ARBA00022723"/>
    </source>
</evidence>
<dbReference type="VEuPathDB" id="FungiDB:SCODWIG_01529"/>
<dbReference type="InterPro" id="IPR019974">
    <property type="entry name" value="XPG_CS"/>
</dbReference>
<evidence type="ECO:0000256" key="8">
    <source>
        <dbReference type="ARBA" id="ARBA00022801"/>
    </source>
</evidence>
<keyword evidence="6 15" id="KW-0255">Endonuclease</keyword>
<evidence type="ECO:0000256" key="16">
    <source>
        <dbReference type="SAM" id="Coils"/>
    </source>
</evidence>
<dbReference type="InterPro" id="IPR008918">
    <property type="entry name" value="HhH2"/>
</dbReference>
<evidence type="ECO:0000256" key="11">
    <source>
        <dbReference type="ARBA" id="ARBA00023128"/>
    </source>
</evidence>
<dbReference type="SMART" id="SM00485">
    <property type="entry name" value="XPGN"/>
    <property type="match status" value="1"/>
</dbReference>
<dbReference type="HAMAP" id="MF_00614">
    <property type="entry name" value="Fen"/>
    <property type="match status" value="1"/>
</dbReference>
<comment type="cofactor">
    <cofactor evidence="15">
        <name>Mg(2+)</name>
        <dbReference type="ChEBI" id="CHEBI:18420"/>
    </cofactor>
    <text evidence="15">Binds 2 magnesium ions per subunit. They probably participate in the reaction catalyzed by the enzyme. May bind an additional third magnesium ion after substrate binding.</text>
</comment>
<evidence type="ECO:0000256" key="14">
    <source>
        <dbReference type="ARBA" id="ARBA00034726"/>
    </source>
</evidence>
<accession>A0A376B503</accession>
<keyword evidence="3 15" id="KW-0235">DNA replication</keyword>
<dbReference type="GO" id="GO:0008409">
    <property type="term" value="F:5'-3' exonuclease activity"/>
    <property type="evidence" value="ECO:0007669"/>
    <property type="project" value="UniProtKB-UniRule"/>
</dbReference>
<dbReference type="PRINTS" id="PR00853">
    <property type="entry name" value="XPGRADSUPER"/>
</dbReference>
<gene>
    <name evidence="20" type="ORF">SCODWIG_01529</name>
</gene>
<dbReference type="CDD" id="cd09867">
    <property type="entry name" value="PIN_FEN1"/>
    <property type="match status" value="1"/>
</dbReference>
<feature type="coiled-coil region" evidence="16">
    <location>
        <begin position="105"/>
        <end position="132"/>
    </location>
</feature>
<comment type="subcellular location">
    <subcellularLocation>
        <location evidence="1 15">Mitochondrion</location>
    </subcellularLocation>
    <subcellularLocation>
        <location evidence="15">Nucleus</location>
        <location evidence="15">Nucleolus</location>
    </subcellularLocation>
    <subcellularLocation>
        <location evidence="15">Nucleus</location>
        <location evidence="15">Nucleoplasm</location>
    </subcellularLocation>
    <text evidence="15">Resides mostly in the nucleoli and relocalizes to the nucleoplasm upon DNA damage.</text>
</comment>
<evidence type="ECO:0000256" key="3">
    <source>
        <dbReference type="ARBA" id="ARBA00022705"/>
    </source>
</evidence>
<dbReference type="PROSITE" id="PS00842">
    <property type="entry name" value="XPG_2"/>
    <property type="match status" value="1"/>
</dbReference>
<evidence type="ECO:0000313" key="20">
    <source>
        <dbReference type="EMBL" id="SSD59768.1"/>
    </source>
</evidence>
<dbReference type="Proteomes" id="UP000262825">
    <property type="component" value="Unassembled WGS sequence"/>
</dbReference>
<dbReference type="EMBL" id="UFAJ01000200">
    <property type="protein sequence ID" value="SSD59768.1"/>
    <property type="molecule type" value="Genomic_DNA"/>
</dbReference>
<evidence type="ECO:0000313" key="21">
    <source>
        <dbReference type="Proteomes" id="UP000262825"/>
    </source>
</evidence>
<evidence type="ECO:0000256" key="15">
    <source>
        <dbReference type="HAMAP-Rule" id="MF_03140"/>
    </source>
</evidence>
<keyword evidence="11 15" id="KW-0496">Mitochondrion</keyword>
<dbReference type="InterPro" id="IPR023426">
    <property type="entry name" value="Flap_endonuc"/>
</dbReference>
<keyword evidence="16" id="KW-0175">Coiled coil</keyword>
<evidence type="ECO:0000256" key="10">
    <source>
        <dbReference type="ARBA" id="ARBA00022842"/>
    </source>
</evidence>
<dbReference type="Pfam" id="PF00752">
    <property type="entry name" value="XPG_N"/>
    <property type="match status" value="1"/>
</dbReference>
<evidence type="ECO:0000256" key="13">
    <source>
        <dbReference type="ARBA" id="ARBA00023242"/>
    </source>
</evidence>
<dbReference type="EC" id="3.1.-.-" evidence="15"/>
<dbReference type="GO" id="GO:0017108">
    <property type="term" value="F:5'-flap endonuclease activity"/>
    <property type="evidence" value="ECO:0007669"/>
    <property type="project" value="UniProtKB-UniRule"/>
</dbReference>
<dbReference type="Gene3D" id="3.40.50.1010">
    <property type="entry name" value="5'-nuclease"/>
    <property type="match status" value="1"/>
</dbReference>
<dbReference type="PROSITE" id="PS00841">
    <property type="entry name" value="XPG_1"/>
    <property type="match status" value="1"/>
</dbReference>
<proteinExistence type="inferred from homology"/>
<feature type="domain" description="XPG N-terminal" evidence="19">
    <location>
        <begin position="1"/>
        <end position="108"/>
    </location>
</feature>
<evidence type="ECO:0000256" key="6">
    <source>
        <dbReference type="ARBA" id="ARBA00022759"/>
    </source>
</evidence>
<dbReference type="GO" id="GO:0003677">
    <property type="term" value="F:DNA binding"/>
    <property type="evidence" value="ECO:0007669"/>
    <property type="project" value="UniProtKB-UniRule"/>
</dbReference>
<organism evidence="20 21">
    <name type="scientific">Saccharomycodes ludwigii</name>
    <dbReference type="NCBI Taxonomy" id="36035"/>
    <lineage>
        <taxon>Eukaryota</taxon>
        <taxon>Fungi</taxon>
        <taxon>Dikarya</taxon>
        <taxon>Ascomycota</taxon>
        <taxon>Saccharomycotina</taxon>
        <taxon>Saccharomycetes</taxon>
        <taxon>Saccharomycodales</taxon>
        <taxon>Saccharomycodaceae</taxon>
        <taxon>Saccharomycodes</taxon>
    </lineage>
</organism>
<dbReference type="Pfam" id="PF00867">
    <property type="entry name" value="XPG_I"/>
    <property type="match status" value="1"/>
</dbReference>
<keyword evidence="12 15" id="KW-0234">DNA repair</keyword>
<dbReference type="SMART" id="SM00279">
    <property type="entry name" value="HhH2"/>
    <property type="match status" value="1"/>
</dbReference>
<feature type="domain" description="XPG-I" evidence="18">
    <location>
        <begin position="157"/>
        <end position="229"/>
    </location>
</feature>
<keyword evidence="2 15" id="KW-0597">Phosphoprotein</keyword>
<evidence type="ECO:0000259" key="19">
    <source>
        <dbReference type="SMART" id="SM00485"/>
    </source>
</evidence>
<comment type="function">
    <text evidence="15">Structure-specific nuclease with 5'-flap endonuclease and 5'-3' exonuclease activities involved in DNA replication and repair. During DNA replication, cleaves the 5'-overhanging flap structure that is generated by displacement synthesis when DNA polymerase encounters the 5'-end of a downstream Okazaki fragment. It enters the flap from the 5'-end and then tracks to cleave the flap base, leaving a nick for ligation. Also involved in the long patch base excision repair (LP-BER) pathway, by cleaving within the apurinic/apyrimidinic (AP) site-terminated flap. Acts as a genome stabilization factor that prevents flaps from equilibrating into structures that lead to duplications and deletions. Also possesses 5'-3' exonuclease activity on nicked or gapped double-stranded DNA, and exhibits RNase H activity. Also involved in replication and repair of rDNA and in repairing mitochondrial DNA.</text>
</comment>
<evidence type="ECO:0000256" key="12">
    <source>
        <dbReference type="ARBA" id="ARBA00023204"/>
    </source>
</evidence>
<dbReference type="GO" id="GO:0005730">
    <property type="term" value="C:nucleolus"/>
    <property type="evidence" value="ECO:0007669"/>
    <property type="project" value="UniProtKB-SubCell"/>
</dbReference>
<sequence>MGIKGLNAIISDKVPTAIRKADIKTFFGRKVAIDASMSLYQFLIAVRQQDGQQLTNEMGETTSHLMGIFYRTLRMIDNGIKPCYVFDGKPPDLKGGELAKRLEKRNDAITKAEELKLKKGEAEGEIEEDLRQQISKFERRTVKVTREQNEEAKHLLDLMGIPYVNAPCEAEAQCAELAKCGKVYAAASEDMDTLCYKTPFLLRHLTFSEAKKEPIHEINTDLVLKGLDMTLEQFVDLCILLGCDYCDTIRGIGPVTAFKLIKEHGSIENVVEYINTSVNTKEKKKWIIPEIWPYQEARRLFLAPDVVDGNDITLKWNPPKEAELIKFLCEEKGFAEDRVRSGIKRLQKGLKTGVQGRLDGFFKVVAKPQQQSKDNSTAARKNTSKGKVTKKRK</sequence>
<dbReference type="GO" id="GO:0043137">
    <property type="term" value="P:DNA replication, removal of RNA primer"/>
    <property type="evidence" value="ECO:0007669"/>
    <property type="project" value="UniProtKB-UniRule"/>
</dbReference>
<evidence type="ECO:0000256" key="2">
    <source>
        <dbReference type="ARBA" id="ARBA00022553"/>
    </source>
</evidence>
<keyword evidence="9 15" id="KW-0269">Exonuclease</keyword>
<keyword evidence="21" id="KW-1185">Reference proteome</keyword>
<keyword evidence="4 15" id="KW-0540">Nuclease</keyword>
<dbReference type="CDD" id="cd09907">
    <property type="entry name" value="H3TH_FEN1-Euk"/>
    <property type="match status" value="1"/>
</dbReference>
<keyword evidence="13 15" id="KW-0539">Nucleus</keyword>
<dbReference type="InterPro" id="IPR036279">
    <property type="entry name" value="5-3_exonuclease_C_sf"/>
</dbReference>
<dbReference type="GO" id="GO:0000287">
    <property type="term" value="F:magnesium ion binding"/>
    <property type="evidence" value="ECO:0007669"/>
    <property type="project" value="UniProtKB-UniRule"/>
</dbReference>
<dbReference type="SUPFAM" id="SSF47807">
    <property type="entry name" value="5' to 3' exonuclease, C-terminal subdomain"/>
    <property type="match status" value="1"/>
</dbReference>
<protein>
    <recommendedName>
        <fullName evidence="15">Flap endonuclease 1</fullName>
        <shortName evidence="15">FEN-1</shortName>
        <ecNumber evidence="15">3.1.-.-</ecNumber>
    </recommendedName>
    <alternativeName>
        <fullName evidence="15">Flap structure-specific endonuclease 1</fullName>
    </alternativeName>
</protein>